<dbReference type="Proteomes" id="UP000003544">
    <property type="component" value="Unassembled WGS sequence"/>
</dbReference>
<dbReference type="AlphaFoldDB" id="F5SY38"/>
<organism evidence="2 3">
    <name type="scientific">Methylophaga aminisulfidivorans MP</name>
    <dbReference type="NCBI Taxonomy" id="1026882"/>
    <lineage>
        <taxon>Bacteria</taxon>
        <taxon>Pseudomonadati</taxon>
        <taxon>Pseudomonadota</taxon>
        <taxon>Gammaproteobacteria</taxon>
        <taxon>Thiotrichales</taxon>
        <taxon>Piscirickettsiaceae</taxon>
        <taxon>Methylophaga</taxon>
    </lineage>
</organism>
<sequence length="160" mass="17558">MSTLFAIFILIVGGIALSVQSSINGRLGNIVGVIPSAWLTFVIGFALTFLLFFFFEPPHAQTLFNAPKWQLMGAVFGVIYMVVVVFAVPRIGIAGMTVSVIAGQLMMSILIDHFGWLNNAVIELDAQRYLAIVLLLGAIFMIYLSNKRKELTKTKSDTTL</sequence>
<feature type="transmembrane region" description="Helical" evidence="1">
    <location>
        <begin position="126"/>
        <end position="145"/>
    </location>
</feature>
<dbReference type="InterPro" id="IPR006750">
    <property type="entry name" value="YdcZ"/>
</dbReference>
<keyword evidence="1" id="KW-1133">Transmembrane helix</keyword>
<protein>
    <recommendedName>
        <fullName evidence="4">Integral membrane protein</fullName>
    </recommendedName>
</protein>
<dbReference type="EMBL" id="AFIG01000001">
    <property type="protein sequence ID" value="EGL54212.1"/>
    <property type="molecule type" value="Genomic_DNA"/>
</dbReference>
<dbReference type="STRING" id="1026882.MAMP_00599"/>
<dbReference type="Pfam" id="PF04657">
    <property type="entry name" value="DMT_YdcZ"/>
    <property type="match status" value="1"/>
</dbReference>
<dbReference type="GO" id="GO:0005886">
    <property type="term" value="C:plasma membrane"/>
    <property type="evidence" value="ECO:0007669"/>
    <property type="project" value="TreeGrafter"/>
</dbReference>
<dbReference type="OrthoDB" id="9097160at2"/>
<reference evidence="2 3" key="1">
    <citation type="journal article" date="2011" name="J. Bacteriol.">
        <title>Draft genome sequence of Methylophaga aminisulfidivorans MP T.</title>
        <authorList>
            <person name="Han G.H."/>
            <person name="Kim W."/>
            <person name="Chun J."/>
            <person name="Kim S.W."/>
        </authorList>
    </citation>
    <scope>NUCLEOTIDE SEQUENCE [LARGE SCALE GENOMIC DNA]</scope>
    <source>
        <strain evidence="3">MP(T)</strain>
    </source>
</reference>
<keyword evidence="3" id="KW-1185">Reference proteome</keyword>
<comment type="caution">
    <text evidence="2">The sequence shown here is derived from an EMBL/GenBank/DDBJ whole genome shotgun (WGS) entry which is preliminary data.</text>
</comment>
<feature type="transmembrane region" description="Helical" evidence="1">
    <location>
        <begin position="37"/>
        <end position="55"/>
    </location>
</feature>
<dbReference type="RefSeq" id="WP_007144098.1">
    <property type="nucleotide sequence ID" value="NZ_AFIG01000001.1"/>
</dbReference>
<evidence type="ECO:0000256" key="1">
    <source>
        <dbReference type="SAM" id="Phobius"/>
    </source>
</evidence>
<dbReference type="InterPro" id="IPR036259">
    <property type="entry name" value="MFS_trans_sf"/>
</dbReference>
<proteinExistence type="predicted"/>
<dbReference type="eggNOG" id="COG3238">
    <property type="taxonomic scope" value="Bacteria"/>
</dbReference>
<evidence type="ECO:0000313" key="2">
    <source>
        <dbReference type="EMBL" id="EGL54212.1"/>
    </source>
</evidence>
<gene>
    <name evidence="2" type="ORF">MAMP_00599</name>
</gene>
<dbReference type="SUPFAM" id="SSF103473">
    <property type="entry name" value="MFS general substrate transporter"/>
    <property type="match status" value="1"/>
</dbReference>
<evidence type="ECO:0008006" key="4">
    <source>
        <dbReference type="Google" id="ProtNLM"/>
    </source>
</evidence>
<accession>F5SY38</accession>
<name>F5SY38_9GAMM</name>
<dbReference type="PANTHER" id="PTHR34821">
    <property type="entry name" value="INNER MEMBRANE PROTEIN YDCZ"/>
    <property type="match status" value="1"/>
</dbReference>
<feature type="transmembrane region" description="Helical" evidence="1">
    <location>
        <begin position="75"/>
        <end position="106"/>
    </location>
</feature>
<keyword evidence="1" id="KW-0812">Transmembrane</keyword>
<dbReference type="PANTHER" id="PTHR34821:SF2">
    <property type="entry name" value="INNER MEMBRANE PROTEIN YDCZ"/>
    <property type="match status" value="1"/>
</dbReference>
<keyword evidence="1" id="KW-0472">Membrane</keyword>
<evidence type="ECO:0000313" key="3">
    <source>
        <dbReference type="Proteomes" id="UP000003544"/>
    </source>
</evidence>